<protein>
    <recommendedName>
        <fullName evidence="3">Pacifastin domain-containing protein</fullName>
    </recommendedName>
</protein>
<accession>A0A9W8HT16</accession>
<keyword evidence="2" id="KW-0812">Transmembrane</keyword>
<reference evidence="4" key="1">
    <citation type="submission" date="2022-07" db="EMBL/GenBank/DDBJ databases">
        <title>Phylogenomic reconstructions and comparative analyses of Kickxellomycotina fungi.</title>
        <authorList>
            <person name="Reynolds N.K."/>
            <person name="Stajich J.E."/>
            <person name="Barry K."/>
            <person name="Grigoriev I.V."/>
            <person name="Crous P."/>
            <person name="Smith M.E."/>
        </authorList>
    </citation>
    <scope>NUCLEOTIDE SEQUENCE</scope>
    <source>
        <strain evidence="4">NRRL 1565</strain>
    </source>
</reference>
<feature type="region of interest" description="Disordered" evidence="1">
    <location>
        <begin position="149"/>
        <end position="170"/>
    </location>
</feature>
<dbReference type="EMBL" id="JANBUO010001262">
    <property type="protein sequence ID" value="KAJ2799042.1"/>
    <property type="molecule type" value="Genomic_DNA"/>
</dbReference>
<dbReference type="InterPro" id="IPR008037">
    <property type="entry name" value="Pacifastin_dom"/>
</dbReference>
<evidence type="ECO:0000256" key="1">
    <source>
        <dbReference type="SAM" id="MobiDB-lite"/>
    </source>
</evidence>
<evidence type="ECO:0000313" key="5">
    <source>
        <dbReference type="Proteomes" id="UP001140094"/>
    </source>
</evidence>
<evidence type="ECO:0000313" key="4">
    <source>
        <dbReference type="EMBL" id="KAJ2799042.1"/>
    </source>
</evidence>
<sequence>MDLHKDNEKLLDATVVSVDNTAHDDMPQDVPVHRPRRESTCHRFISRFIKGMSILAATLLVLISLSYMGSRTFYDIVPGWFEQNCGDYIPGGMAGDCRGSGCPGGYACAPVDEHIACFVAPCPSVVFDCVPIAMLNKPDATEFSAQPILASNSPAMPNPTADSHNSPEDSDMKGMLTDPFLACIQKHGNMRSWNHSDGCNTCVCTLQGTVVCTKKMCLQKEQHAFKEAVSEAINQEPEVHTTVMVPLDNARASGDAHQSAVYTSVPVDIQA</sequence>
<dbReference type="OrthoDB" id="5527668at2759"/>
<comment type="caution">
    <text evidence="4">The sequence shown here is derived from an EMBL/GenBank/DDBJ whole genome shotgun (WGS) entry which is preliminary data.</text>
</comment>
<keyword evidence="5" id="KW-1185">Reference proteome</keyword>
<keyword evidence="2" id="KW-0472">Membrane</keyword>
<evidence type="ECO:0000256" key="2">
    <source>
        <dbReference type="SAM" id="Phobius"/>
    </source>
</evidence>
<proteinExistence type="predicted"/>
<evidence type="ECO:0000259" key="3">
    <source>
        <dbReference type="Pfam" id="PF05375"/>
    </source>
</evidence>
<feature type="domain" description="Pacifastin" evidence="3">
    <location>
        <begin position="195"/>
        <end position="223"/>
    </location>
</feature>
<dbReference type="AlphaFoldDB" id="A0A9W8HT16"/>
<feature type="transmembrane region" description="Helical" evidence="2">
    <location>
        <begin position="44"/>
        <end position="68"/>
    </location>
</feature>
<gene>
    <name evidence="4" type="ORF">H4R20_004589</name>
</gene>
<dbReference type="GO" id="GO:0030414">
    <property type="term" value="F:peptidase inhibitor activity"/>
    <property type="evidence" value="ECO:0007669"/>
    <property type="project" value="InterPro"/>
</dbReference>
<keyword evidence="2" id="KW-1133">Transmembrane helix</keyword>
<dbReference type="Proteomes" id="UP001140094">
    <property type="component" value="Unassembled WGS sequence"/>
</dbReference>
<name>A0A9W8HT16_9FUNG</name>
<dbReference type="Pfam" id="PF05375">
    <property type="entry name" value="Pacifastin_I"/>
    <property type="match status" value="1"/>
</dbReference>
<organism evidence="4 5">
    <name type="scientific">Coemansia guatemalensis</name>
    <dbReference type="NCBI Taxonomy" id="2761395"/>
    <lineage>
        <taxon>Eukaryota</taxon>
        <taxon>Fungi</taxon>
        <taxon>Fungi incertae sedis</taxon>
        <taxon>Zoopagomycota</taxon>
        <taxon>Kickxellomycotina</taxon>
        <taxon>Kickxellomycetes</taxon>
        <taxon>Kickxellales</taxon>
        <taxon>Kickxellaceae</taxon>
        <taxon>Coemansia</taxon>
    </lineage>
</organism>
<feature type="compositionally biased region" description="Polar residues" evidence="1">
    <location>
        <begin position="149"/>
        <end position="164"/>
    </location>
</feature>